<protein>
    <submittedName>
        <fullName evidence="3">Uncharacterized protein</fullName>
    </submittedName>
</protein>
<gene>
    <name evidence="3" type="ORF">A3C72_02110</name>
</gene>
<name>A0A1G2MIJ8_9BACT</name>
<evidence type="ECO:0000313" key="3">
    <source>
        <dbReference type="EMBL" id="OHA22989.1"/>
    </source>
</evidence>
<dbReference type="AlphaFoldDB" id="A0A1G2MIJ8"/>
<proteinExistence type="predicted"/>
<evidence type="ECO:0000313" key="4">
    <source>
        <dbReference type="Proteomes" id="UP000177130"/>
    </source>
</evidence>
<keyword evidence="2" id="KW-0812">Transmembrane</keyword>
<sequence length="86" mass="9416">MEPNNNINIINTGEKPNNQGGSMGPLIGSIVVIVILVIGAVYFWQNKINIEEPADVPPPELSTGNDDYSLEYDIQNTPDVEVDTNF</sequence>
<dbReference type="Proteomes" id="UP000177130">
    <property type="component" value="Unassembled WGS sequence"/>
</dbReference>
<reference evidence="3 4" key="1">
    <citation type="journal article" date="2016" name="Nat. Commun.">
        <title>Thousands of microbial genomes shed light on interconnected biogeochemical processes in an aquifer system.</title>
        <authorList>
            <person name="Anantharaman K."/>
            <person name="Brown C.T."/>
            <person name="Hug L.A."/>
            <person name="Sharon I."/>
            <person name="Castelle C.J."/>
            <person name="Probst A.J."/>
            <person name="Thomas B.C."/>
            <person name="Singh A."/>
            <person name="Wilkins M.J."/>
            <person name="Karaoz U."/>
            <person name="Brodie E.L."/>
            <person name="Williams K.H."/>
            <person name="Hubbard S.S."/>
            <person name="Banfield J.F."/>
        </authorList>
    </citation>
    <scope>NUCLEOTIDE SEQUENCE [LARGE SCALE GENOMIC DNA]</scope>
</reference>
<organism evidence="3 4">
    <name type="scientific">Candidatus Taylorbacteria bacterium RIFCSPHIGHO2_02_FULL_43_32b</name>
    <dbReference type="NCBI Taxonomy" id="1802306"/>
    <lineage>
        <taxon>Bacteria</taxon>
        <taxon>Candidatus Tayloriibacteriota</taxon>
    </lineage>
</organism>
<feature type="transmembrane region" description="Helical" evidence="2">
    <location>
        <begin position="26"/>
        <end position="44"/>
    </location>
</feature>
<accession>A0A1G2MIJ8</accession>
<keyword evidence="2" id="KW-0472">Membrane</keyword>
<feature type="region of interest" description="Disordered" evidence="1">
    <location>
        <begin position="1"/>
        <end position="20"/>
    </location>
</feature>
<evidence type="ECO:0000256" key="2">
    <source>
        <dbReference type="SAM" id="Phobius"/>
    </source>
</evidence>
<dbReference type="STRING" id="1802306.A3C72_02110"/>
<comment type="caution">
    <text evidence="3">The sequence shown here is derived from an EMBL/GenBank/DDBJ whole genome shotgun (WGS) entry which is preliminary data.</text>
</comment>
<keyword evidence="2" id="KW-1133">Transmembrane helix</keyword>
<dbReference type="EMBL" id="MHRK01000044">
    <property type="protein sequence ID" value="OHA22989.1"/>
    <property type="molecule type" value="Genomic_DNA"/>
</dbReference>
<evidence type="ECO:0000256" key="1">
    <source>
        <dbReference type="SAM" id="MobiDB-lite"/>
    </source>
</evidence>